<evidence type="ECO:0000313" key="1">
    <source>
        <dbReference type="EMBL" id="GEK13009.1"/>
    </source>
</evidence>
<proteinExistence type="predicted"/>
<sequence length="152" mass="18054">MIDRIYNAYQGEVYGIAFFTYFSEHYSMLSKNELWNTLINVEVLTAQLLEPTLTKHKVPFDIKDQAMLIKGTSDAKKWIHLEWNELVNTLTHWVEPYEVKYREWAAEATKEMEAFQLIADHETAIYECWKAELNQQSGLPILLSFIEKYRQR</sequence>
<evidence type="ECO:0000313" key="2">
    <source>
        <dbReference type="Proteomes" id="UP000321787"/>
    </source>
</evidence>
<reference evidence="1 2" key="1">
    <citation type="submission" date="2019-07" db="EMBL/GenBank/DDBJ databases">
        <title>Whole genome shotgun sequence of Aliivibrio fischeri NBRC 101058.</title>
        <authorList>
            <person name="Hosoyama A."/>
            <person name="Uohara A."/>
            <person name="Ohji S."/>
            <person name="Ichikawa N."/>
        </authorList>
    </citation>
    <scope>NUCLEOTIDE SEQUENCE [LARGE SCALE GENOMIC DNA]</scope>
    <source>
        <strain evidence="1 2">NBRC 101058</strain>
    </source>
</reference>
<accession>A0A510UEQ4</accession>
<protein>
    <submittedName>
        <fullName evidence="1">Uncharacterized protein</fullName>
    </submittedName>
</protein>
<dbReference type="EMBL" id="BJTZ01000004">
    <property type="protein sequence ID" value="GEK13009.1"/>
    <property type="molecule type" value="Genomic_DNA"/>
</dbReference>
<name>A0A510UEQ4_ALIFS</name>
<dbReference type="Proteomes" id="UP000321787">
    <property type="component" value="Unassembled WGS sequence"/>
</dbReference>
<dbReference type="AlphaFoldDB" id="A0A510UEQ4"/>
<organism evidence="1 2">
    <name type="scientific">Aliivibrio fischeri</name>
    <name type="common">Vibrio fischeri</name>
    <dbReference type="NCBI Taxonomy" id="668"/>
    <lineage>
        <taxon>Bacteria</taxon>
        <taxon>Pseudomonadati</taxon>
        <taxon>Pseudomonadota</taxon>
        <taxon>Gammaproteobacteria</taxon>
        <taxon>Vibrionales</taxon>
        <taxon>Vibrionaceae</taxon>
        <taxon>Aliivibrio</taxon>
    </lineage>
</organism>
<gene>
    <name evidence="1" type="ORF">AFI02nite_10450</name>
</gene>
<dbReference type="RefSeq" id="WP_146862431.1">
    <property type="nucleotide sequence ID" value="NZ_BJTZ01000004.1"/>
</dbReference>
<comment type="caution">
    <text evidence="1">The sequence shown here is derived from an EMBL/GenBank/DDBJ whole genome shotgun (WGS) entry which is preliminary data.</text>
</comment>